<dbReference type="Proteomes" id="UP000595554">
    <property type="component" value="Segment"/>
</dbReference>
<dbReference type="EMBL" id="MW406974">
    <property type="protein sequence ID" value="QQO38551.1"/>
    <property type="molecule type" value="Genomic_DNA"/>
</dbReference>
<evidence type="ECO:0000313" key="1">
    <source>
        <dbReference type="EMBL" id="QQO38551.1"/>
    </source>
</evidence>
<reference evidence="1 2" key="1">
    <citation type="submission" date="2020-12" db="EMBL/GenBank/DDBJ databases">
        <title>Novel Lytic Phages Protect Cells and Mice against Pseudomonas aeruginosa Infection.</title>
        <authorList>
            <person name="Chen F."/>
            <person name="Wu M."/>
            <person name="Wang Z."/>
        </authorList>
    </citation>
    <scope>NUCLEOTIDE SEQUENCE [LARGE SCALE GENOMIC DNA]</scope>
</reference>
<protein>
    <submittedName>
        <fullName evidence="1">Uncharacterized protein</fullName>
    </submittedName>
</protein>
<accession>A0A7T7Z7Z4</accession>
<keyword evidence="2" id="KW-1185">Reference proteome</keyword>
<name>A0A7T7Z7Z4_9CAUD</name>
<organism evidence="1 2">
    <name type="scientific">Pseudomonas phage TH15</name>
    <dbReference type="NCBI Taxonomy" id="2801839"/>
    <lineage>
        <taxon>Viruses</taxon>
        <taxon>Duplodnaviria</taxon>
        <taxon>Heunggongvirae</taxon>
        <taxon>Uroviricota</taxon>
        <taxon>Caudoviricetes</taxon>
        <taxon>Lindbergviridae</taxon>
        <taxon>Pbunavirus</taxon>
        <taxon>Pbunavirus TH15</taxon>
    </lineage>
</organism>
<proteinExistence type="predicted"/>
<sequence>MLSAVVVIILSITVAIVIQMLNDSKNVVRDL</sequence>
<evidence type="ECO:0000313" key="2">
    <source>
        <dbReference type="Proteomes" id="UP000595554"/>
    </source>
</evidence>